<feature type="region of interest" description="Disordered" evidence="1">
    <location>
        <begin position="117"/>
        <end position="137"/>
    </location>
</feature>
<feature type="region of interest" description="Disordered" evidence="1">
    <location>
        <begin position="38"/>
        <end position="59"/>
    </location>
</feature>
<sequence length="137" mass="15740">MASKRRNMFQENKTQETTENETLSEFHSWPSYFLEIMRSRQPPGKRKKKKAKWGGGLKKSDKVKLNIGHKLFMVSEESLLRRKLVGNERLALHTGTPTNPMLDLAMSRKRTRIYPEWEQSDMSLTPGEKGNAGGSSM</sequence>
<feature type="compositionally biased region" description="Low complexity" evidence="1">
    <location>
        <begin position="10"/>
        <end position="21"/>
    </location>
</feature>
<dbReference type="AlphaFoldDB" id="A0ABD0Y3K0"/>
<evidence type="ECO:0000313" key="3">
    <source>
        <dbReference type="Proteomes" id="UP001558652"/>
    </source>
</evidence>
<dbReference type="EMBL" id="JBFDAA010000015">
    <property type="protein sequence ID" value="KAL1117923.1"/>
    <property type="molecule type" value="Genomic_DNA"/>
</dbReference>
<feature type="region of interest" description="Disordered" evidence="1">
    <location>
        <begin position="1"/>
        <end position="24"/>
    </location>
</feature>
<evidence type="ECO:0000313" key="2">
    <source>
        <dbReference type="EMBL" id="KAL1117923.1"/>
    </source>
</evidence>
<evidence type="ECO:0000256" key="1">
    <source>
        <dbReference type="SAM" id="MobiDB-lite"/>
    </source>
</evidence>
<gene>
    <name evidence="2" type="ORF">AAG570_004236</name>
</gene>
<comment type="caution">
    <text evidence="2">The sequence shown here is derived from an EMBL/GenBank/DDBJ whole genome shotgun (WGS) entry which is preliminary data.</text>
</comment>
<keyword evidence="3" id="KW-1185">Reference proteome</keyword>
<reference evidence="2 3" key="1">
    <citation type="submission" date="2024-07" db="EMBL/GenBank/DDBJ databases">
        <title>Chromosome-level genome assembly of the water stick insect Ranatra chinensis (Heteroptera: Nepidae).</title>
        <authorList>
            <person name="Liu X."/>
        </authorList>
    </citation>
    <scope>NUCLEOTIDE SEQUENCE [LARGE SCALE GENOMIC DNA]</scope>
    <source>
        <strain evidence="2">Cailab_2021Rc</strain>
        <tissue evidence="2">Muscle</tissue>
    </source>
</reference>
<proteinExistence type="predicted"/>
<organism evidence="2 3">
    <name type="scientific">Ranatra chinensis</name>
    <dbReference type="NCBI Taxonomy" id="642074"/>
    <lineage>
        <taxon>Eukaryota</taxon>
        <taxon>Metazoa</taxon>
        <taxon>Ecdysozoa</taxon>
        <taxon>Arthropoda</taxon>
        <taxon>Hexapoda</taxon>
        <taxon>Insecta</taxon>
        <taxon>Pterygota</taxon>
        <taxon>Neoptera</taxon>
        <taxon>Paraneoptera</taxon>
        <taxon>Hemiptera</taxon>
        <taxon>Heteroptera</taxon>
        <taxon>Panheteroptera</taxon>
        <taxon>Nepomorpha</taxon>
        <taxon>Nepidae</taxon>
        <taxon>Ranatrinae</taxon>
        <taxon>Ranatra</taxon>
    </lineage>
</organism>
<feature type="compositionally biased region" description="Basic residues" evidence="1">
    <location>
        <begin position="43"/>
        <end position="52"/>
    </location>
</feature>
<name>A0ABD0Y3K0_9HEMI</name>
<protein>
    <submittedName>
        <fullName evidence="2">Uncharacterized protein</fullName>
    </submittedName>
</protein>
<accession>A0ABD0Y3K0</accession>
<dbReference type="Proteomes" id="UP001558652">
    <property type="component" value="Unassembled WGS sequence"/>
</dbReference>